<protein>
    <recommendedName>
        <fullName evidence="3">Transposase IS30-like HTH domain-containing protein</fullName>
    </recommendedName>
</protein>
<feature type="region of interest" description="Disordered" evidence="2">
    <location>
        <begin position="313"/>
        <end position="337"/>
    </location>
</feature>
<keyword evidence="1" id="KW-0233">DNA recombination</keyword>
<dbReference type="Gene3D" id="1.10.10.60">
    <property type="entry name" value="Homeodomain-like"/>
    <property type="match status" value="1"/>
</dbReference>
<dbReference type="Proteomes" id="UP000006735">
    <property type="component" value="Chromosome"/>
</dbReference>
<dbReference type="NCBIfam" id="NF033563">
    <property type="entry name" value="transpos_IS30"/>
    <property type="match status" value="1"/>
</dbReference>
<evidence type="ECO:0000313" key="4">
    <source>
        <dbReference type="EMBL" id="AAW77157.1"/>
    </source>
</evidence>
<evidence type="ECO:0000313" key="5">
    <source>
        <dbReference type="Proteomes" id="UP000006735"/>
    </source>
</evidence>
<dbReference type="PANTHER" id="PTHR10948">
    <property type="entry name" value="TRANSPOSASE"/>
    <property type="match status" value="1"/>
</dbReference>
<accession>Q5GVW5</accession>
<dbReference type="InterPro" id="IPR053392">
    <property type="entry name" value="Transposase_IS30-like"/>
</dbReference>
<dbReference type="PANTHER" id="PTHR10948:SF23">
    <property type="entry name" value="TRANSPOSASE INSI FOR INSERTION SEQUENCE ELEMENT IS30A-RELATED"/>
    <property type="match status" value="1"/>
</dbReference>
<dbReference type="InterPro" id="IPR051917">
    <property type="entry name" value="Transposase-Integrase"/>
</dbReference>
<feature type="compositionally biased region" description="Polar residues" evidence="2">
    <location>
        <begin position="326"/>
        <end position="337"/>
    </location>
</feature>
<dbReference type="HOGENOM" id="CLU_035706_0_0_6"/>
<dbReference type="InterPro" id="IPR025246">
    <property type="entry name" value="IS30-like_HTH"/>
</dbReference>
<dbReference type="GO" id="GO:0032196">
    <property type="term" value="P:transposition"/>
    <property type="evidence" value="ECO:0007669"/>
    <property type="project" value="TreeGrafter"/>
</dbReference>
<feature type="region of interest" description="Disordered" evidence="2">
    <location>
        <begin position="130"/>
        <end position="159"/>
    </location>
</feature>
<dbReference type="GO" id="GO:0005829">
    <property type="term" value="C:cytosol"/>
    <property type="evidence" value="ECO:0007669"/>
    <property type="project" value="TreeGrafter"/>
</dbReference>
<name>Q5GVW5_XANOR</name>
<evidence type="ECO:0000259" key="3">
    <source>
        <dbReference type="Pfam" id="PF13936"/>
    </source>
</evidence>
<dbReference type="GO" id="GO:0006310">
    <property type="term" value="P:DNA recombination"/>
    <property type="evidence" value="ECO:0007669"/>
    <property type="project" value="UniProtKB-KW"/>
</dbReference>
<dbReference type="GO" id="GO:0004803">
    <property type="term" value="F:transposase activity"/>
    <property type="evidence" value="ECO:0007669"/>
    <property type="project" value="TreeGrafter"/>
</dbReference>
<feature type="region of interest" description="Disordered" evidence="2">
    <location>
        <begin position="55"/>
        <end position="75"/>
    </location>
</feature>
<feature type="compositionally biased region" description="Basic and acidic residues" evidence="2">
    <location>
        <begin position="55"/>
        <end position="68"/>
    </location>
</feature>
<feature type="domain" description="Transposase IS30-like HTH" evidence="3">
    <location>
        <begin position="8"/>
        <end position="49"/>
    </location>
</feature>
<dbReference type="STRING" id="291331.XOO3903"/>
<sequence length="337" mass="39529">MELPMSSSRLDLSERYRLHALHETGMSMRAIADALERAPSTISRELRRNQHAARYRPDHAQRISEHRRTQASRRPRIDAERIGQIEDLLREDFSPEQIAGRTGLASHEWIYRHIYADQKRGGQLFMHLRKRRRKRRRRGMRDGRGQLTHRRSWTQRPSVVEQRSRIGDWELDTIRASHGKGVVVSMTERRSRLHLLAYSPRRHRRERAQRHCLQRTGAACASEPYSSHAHRRQRQGVRRSSAHCRLLAERFLFRRSVLRMAARQQRECQRVDTPILATTDRFQHHHQCAPAMDRAAALQSSAQDTWIQNAPRSLLRGGPQQRCESELNSPTFPSSLQ</sequence>
<evidence type="ECO:0000256" key="1">
    <source>
        <dbReference type="ARBA" id="ARBA00023172"/>
    </source>
</evidence>
<proteinExistence type="predicted"/>
<dbReference type="KEGG" id="xoo:XOO3903"/>
<organism evidence="4 5">
    <name type="scientific">Xanthomonas oryzae pv. oryzae (strain KACC10331 / KXO85)</name>
    <dbReference type="NCBI Taxonomy" id="291331"/>
    <lineage>
        <taxon>Bacteria</taxon>
        <taxon>Pseudomonadati</taxon>
        <taxon>Pseudomonadota</taxon>
        <taxon>Gammaproteobacteria</taxon>
        <taxon>Lysobacterales</taxon>
        <taxon>Lysobacteraceae</taxon>
        <taxon>Xanthomonas</taxon>
    </lineage>
</organism>
<gene>
    <name evidence="4" type="ordered locus">XOO3903</name>
</gene>
<feature type="compositionally biased region" description="Basic residues" evidence="2">
    <location>
        <begin position="130"/>
        <end position="139"/>
    </location>
</feature>
<keyword evidence="5" id="KW-1185">Reference proteome</keyword>
<dbReference type="Pfam" id="PF13936">
    <property type="entry name" value="HTH_38"/>
    <property type="match status" value="1"/>
</dbReference>
<dbReference type="AlphaFoldDB" id="Q5GVW5"/>
<dbReference type="EMBL" id="AE013598">
    <property type="protein sequence ID" value="AAW77157.1"/>
    <property type="molecule type" value="Genomic_DNA"/>
</dbReference>
<reference evidence="4 5" key="1">
    <citation type="journal article" date="2005" name="Nucleic Acids Res.">
        <title>The genome sequence of Xanthomonas oryzae pathovar oryzae KACC10331, the bacterial blight pathogen of rice.</title>
        <authorList>
            <person name="Lee B.M."/>
            <person name="Park Y.J."/>
            <person name="Park D.S."/>
            <person name="Kang H.W."/>
            <person name="Kim J.G."/>
            <person name="Song E.S."/>
            <person name="Park I.C."/>
            <person name="Yoon U.H."/>
            <person name="Hahn J.H."/>
            <person name="Koo B.S."/>
            <person name="Lee G.B."/>
            <person name="Kim H."/>
            <person name="Park H.S."/>
            <person name="Yoon K.O."/>
            <person name="Kim J.H."/>
            <person name="Jung C.H."/>
            <person name="Koh N.H."/>
            <person name="Seo J.S."/>
            <person name="Go S.J."/>
        </authorList>
    </citation>
    <scope>NUCLEOTIDE SEQUENCE [LARGE SCALE GENOMIC DNA]</scope>
    <source>
        <strain evidence="5">KACC10331 / KXO85</strain>
    </source>
</reference>
<evidence type="ECO:0000256" key="2">
    <source>
        <dbReference type="SAM" id="MobiDB-lite"/>
    </source>
</evidence>